<gene>
    <name evidence="1" type="ordered locus">MTR_1g071190</name>
</gene>
<evidence type="ECO:0000313" key="3">
    <source>
        <dbReference type="Proteomes" id="UP000002051"/>
    </source>
</evidence>
<name>G7ICQ7_MEDTR</name>
<dbReference type="HOGENOM" id="CLU_2641782_0_0_1"/>
<reference evidence="1 3" key="1">
    <citation type="journal article" date="2011" name="Nature">
        <title>The Medicago genome provides insight into the evolution of rhizobial symbioses.</title>
        <authorList>
            <person name="Young N.D."/>
            <person name="Debelle F."/>
            <person name="Oldroyd G.E."/>
            <person name="Geurts R."/>
            <person name="Cannon S.B."/>
            <person name="Udvardi M.K."/>
            <person name="Benedito V.A."/>
            <person name="Mayer K.F."/>
            <person name="Gouzy J."/>
            <person name="Schoof H."/>
            <person name="Van de Peer Y."/>
            <person name="Proost S."/>
            <person name="Cook D.R."/>
            <person name="Meyers B.C."/>
            <person name="Spannagl M."/>
            <person name="Cheung F."/>
            <person name="De Mita S."/>
            <person name="Krishnakumar V."/>
            <person name="Gundlach H."/>
            <person name="Zhou S."/>
            <person name="Mudge J."/>
            <person name="Bharti A.K."/>
            <person name="Murray J.D."/>
            <person name="Naoumkina M.A."/>
            <person name="Rosen B."/>
            <person name="Silverstein K.A."/>
            <person name="Tang H."/>
            <person name="Rombauts S."/>
            <person name="Zhao P.X."/>
            <person name="Zhou P."/>
            <person name="Barbe V."/>
            <person name="Bardou P."/>
            <person name="Bechner M."/>
            <person name="Bellec A."/>
            <person name="Berger A."/>
            <person name="Berges H."/>
            <person name="Bidwell S."/>
            <person name="Bisseling T."/>
            <person name="Choisne N."/>
            <person name="Couloux A."/>
            <person name="Denny R."/>
            <person name="Deshpande S."/>
            <person name="Dai X."/>
            <person name="Doyle J.J."/>
            <person name="Dudez A.M."/>
            <person name="Farmer A.D."/>
            <person name="Fouteau S."/>
            <person name="Franken C."/>
            <person name="Gibelin C."/>
            <person name="Gish J."/>
            <person name="Goldstein S."/>
            <person name="Gonzalez A.J."/>
            <person name="Green P.J."/>
            <person name="Hallab A."/>
            <person name="Hartog M."/>
            <person name="Hua A."/>
            <person name="Humphray S.J."/>
            <person name="Jeong D.H."/>
            <person name="Jing Y."/>
            <person name="Jocker A."/>
            <person name="Kenton S.M."/>
            <person name="Kim D.J."/>
            <person name="Klee K."/>
            <person name="Lai H."/>
            <person name="Lang C."/>
            <person name="Lin S."/>
            <person name="Macmil S.L."/>
            <person name="Magdelenat G."/>
            <person name="Matthews L."/>
            <person name="McCorrison J."/>
            <person name="Monaghan E.L."/>
            <person name="Mun J.H."/>
            <person name="Najar F.Z."/>
            <person name="Nicholson C."/>
            <person name="Noirot C."/>
            <person name="O'Bleness M."/>
            <person name="Paule C.R."/>
            <person name="Poulain J."/>
            <person name="Prion F."/>
            <person name="Qin B."/>
            <person name="Qu C."/>
            <person name="Retzel E.F."/>
            <person name="Riddle C."/>
            <person name="Sallet E."/>
            <person name="Samain S."/>
            <person name="Samson N."/>
            <person name="Sanders I."/>
            <person name="Saurat O."/>
            <person name="Scarpelli C."/>
            <person name="Schiex T."/>
            <person name="Segurens B."/>
            <person name="Severin A.J."/>
            <person name="Sherrier D.J."/>
            <person name="Shi R."/>
            <person name="Sims S."/>
            <person name="Singer S.R."/>
            <person name="Sinharoy S."/>
            <person name="Sterck L."/>
            <person name="Viollet A."/>
            <person name="Wang B.B."/>
            <person name="Wang K."/>
            <person name="Wang M."/>
            <person name="Wang X."/>
            <person name="Warfsmann J."/>
            <person name="Weissenbach J."/>
            <person name="White D.D."/>
            <person name="White J.D."/>
            <person name="Wiley G.B."/>
            <person name="Wincker P."/>
            <person name="Xing Y."/>
            <person name="Yang L."/>
            <person name="Yao Z."/>
            <person name="Ying F."/>
            <person name="Zhai J."/>
            <person name="Zhou L."/>
            <person name="Zuber A."/>
            <person name="Denarie J."/>
            <person name="Dixon R.A."/>
            <person name="May G.D."/>
            <person name="Schwartz D.C."/>
            <person name="Rogers J."/>
            <person name="Quetier F."/>
            <person name="Town C.D."/>
            <person name="Roe B.A."/>
        </authorList>
    </citation>
    <scope>NUCLEOTIDE SEQUENCE [LARGE SCALE GENOMIC DNA]</scope>
    <source>
        <strain evidence="1">A17</strain>
        <strain evidence="2 3">cv. Jemalong A17</strain>
    </source>
</reference>
<reference evidence="1 3" key="2">
    <citation type="journal article" date="2014" name="BMC Genomics">
        <title>An improved genome release (version Mt4.0) for the model legume Medicago truncatula.</title>
        <authorList>
            <person name="Tang H."/>
            <person name="Krishnakumar V."/>
            <person name="Bidwell S."/>
            <person name="Rosen B."/>
            <person name="Chan A."/>
            <person name="Zhou S."/>
            <person name="Gentzbittel L."/>
            <person name="Childs K.L."/>
            <person name="Yandell M."/>
            <person name="Gundlach H."/>
            <person name="Mayer K.F."/>
            <person name="Schwartz D.C."/>
            <person name="Town C.D."/>
        </authorList>
    </citation>
    <scope>GENOME REANNOTATION</scope>
    <source>
        <strain evidence="2 3">cv. Jemalong A17</strain>
    </source>
</reference>
<organism evidence="1 3">
    <name type="scientific">Medicago truncatula</name>
    <name type="common">Barrel medic</name>
    <name type="synonym">Medicago tribuloides</name>
    <dbReference type="NCBI Taxonomy" id="3880"/>
    <lineage>
        <taxon>Eukaryota</taxon>
        <taxon>Viridiplantae</taxon>
        <taxon>Streptophyta</taxon>
        <taxon>Embryophyta</taxon>
        <taxon>Tracheophyta</taxon>
        <taxon>Spermatophyta</taxon>
        <taxon>Magnoliopsida</taxon>
        <taxon>eudicotyledons</taxon>
        <taxon>Gunneridae</taxon>
        <taxon>Pentapetalae</taxon>
        <taxon>rosids</taxon>
        <taxon>fabids</taxon>
        <taxon>Fabales</taxon>
        <taxon>Fabaceae</taxon>
        <taxon>Papilionoideae</taxon>
        <taxon>50 kb inversion clade</taxon>
        <taxon>NPAAA clade</taxon>
        <taxon>Hologalegina</taxon>
        <taxon>IRL clade</taxon>
        <taxon>Trifolieae</taxon>
        <taxon>Medicago</taxon>
    </lineage>
</organism>
<dbReference type="Proteomes" id="UP000002051">
    <property type="component" value="Unassembled WGS sequence"/>
</dbReference>
<dbReference type="PaxDb" id="3880-AES60815"/>
<reference evidence="2" key="3">
    <citation type="submission" date="2015-04" db="UniProtKB">
        <authorList>
            <consortium name="EnsemblPlants"/>
        </authorList>
    </citation>
    <scope>IDENTIFICATION</scope>
    <source>
        <strain evidence="2">cv. Jemalong A17</strain>
    </source>
</reference>
<sequence>MTHLRHFSCQKTSDSLQGNCTKSDMIHLRHLSCSRASDLKRLQIKDSEQWNSKLVEETVVIVFNVPFPYNYHFPNSF</sequence>
<dbReference type="EnsemblPlants" id="AES60815">
    <property type="protein sequence ID" value="AES60815"/>
    <property type="gene ID" value="MTR_1g071190"/>
</dbReference>
<dbReference type="AlphaFoldDB" id="G7ICQ7"/>
<accession>G7ICQ7</accession>
<evidence type="ECO:0000313" key="2">
    <source>
        <dbReference type="EnsemblPlants" id="AES60815"/>
    </source>
</evidence>
<evidence type="ECO:0000313" key="1">
    <source>
        <dbReference type="EMBL" id="AES60815.1"/>
    </source>
</evidence>
<dbReference type="EMBL" id="CM001217">
    <property type="protein sequence ID" value="AES60815.1"/>
    <property type="molecule type" value="Genomic_DNA"/>
</dbReference>
<proteinExistence type="predicted"/>
<protein>
    <submittedName>
        <fullName evidence="1 2">Uncharacterized protein</fullName>
    </submittedName>
</protein>
<keyword evidence="3" id="KW-1185">Reference proteome</keyword>